<dbReference type="Proteomes" id="UP000272025">
    <property type="component" value="Unassembled WGS sequence"/>
</dbReference>
<dbReference type="RefSeq" id="XP_028467092.1">
    <property type="nucleotide sequence ID" value="XM_028606900.1"/>
</dbReference>
<gene>
    <name evidence="2" type="ORF">SODALDRAFT_156262</name>
</gene>
<feature type="transmembrane region" description="Helical" evidence="1">
    <location>
        <begin position="156"/>
        <end position="173"/>
    </location>
</feature>
<evidence type="ECO:0000313" key="2">
    <source>
        <dbReference type="EMBL" id="ROT39286.1"/>
    </source>
</evidence>
<feature type="transmembrane region" description="Helical" evidence="1">
    <location>
        <begin position="47"/>
        <end position="69"/>
    </location>
</feature>
<keyword evidence="1" id="KW-1133">Transmembrane helix</keyword>
<feature type="transmembrane region" description="Helical" evidence="1">
    <location>
        <begin position="106"/>
        <end position="129"/>
    </location>
</feature>
<keyword evidence="3" id="KW-1185">Reference proteome</keyword>
<keyword evidence="1" id="KW-0812">Transmembrane</keyword>
<feature type="transmembrane region" description="Helical" evidence="1">
    <location>
        <begin position="81"/>
        <end position="100"/>
    </location>
</feature>
<protein>
    <submittedName>
        <fullName evidence="2">Uncharacterized protein</fullName>
    </submittedName>
</protein>
<dbReference type="EMBL" id="ML119054">
    <property type="protein sequence ID" value="ROT39286.1"/>
    <property type="molecule type" value="Genomic_DNA"/>
</dbReference>
<reference evidence="2 3" key="1">
    <citation type="journal article" date="2018" name="Mol. Ecol.">
        <title>The obligate alkalophilic soda-lake fungus Sodiomyces alkalinus has shifted to a protein diet.</title>
        <authorList>
            <person name="Grum-Grzhimaylo A.A."/>
            <person name="Falkoski D.L."/>
            <person name="van den Heuvel J."/>
            <person name="Valero-Jimenez C.A."/>
            <person name="Min B."/>
            <person name="Choi I.G."/>
            <person name="Lipzen A."/>
            <person name="Daum C.G."/>
            <person name="Aanen D.K."/>
            <person name="Tsang A."/>
            <person name="Henrissat B."/>
            <person name="Bilanenko E.N."/>
            <person name="de Vries R.P."/>
            <person name="van Kan J.A.L."/>
            <person name="Grigoriev I.V."/>
            <person name="Debets A.J.M."/>
        </authorList>
    </citation>
    <scope>NUCLEOTIDE SEQUENCE [LARGE SCALE GENOMIC DNA]</scope>
    <source>
        <strain evidence="2 3">F11</strain>
    </source>
</reference>
<evidence type="ECO:0000256" key="1">
    <source>
        <dbReference type="SAM" id="Phobius"/>
    </source>
</evidence>
<organism evidence="2 3">
    <name type="scientific">Sodiomyces alkalinus (strain CBS 110278 / VKM F-3762 / F11)</name>
    <name type="common">Alkaliphilic filamentous fungus</name>
    <dbReference type="NCBI Taxonomy" id="1314773"/>
    <lineage>
        <taxon>Eukaryota</taxon>
        <taxon>Fungi</taxon>
        <taxon>Dikarya</taxon>
        <taxon>Ascomycota</taxon>
        <taxon>Pezizomycotina</taxon>
        <taxon>Sordariomycetes</taxon>
        <taxon>Hypocreomycetidae</taxon>
        <taxon>Glomerellales</taxon>
        <taxon>Plectosphaerellaceae</taxon>
        <taxon>Sodiomyces</taxon>
    </lineage>
</organism>
<dbReference type="GeneID" id="39575378"/>
<feature type="transmembrane region" description="Helical" evidence="1">
    <location>
        <begin position="179"/>
        <end position="203"/>
    </location>
</feature>
<dbReference type="AlphaFoldDB" id="A0A3N2PXZ7"/>
<evidence type="ECO:0000313" key="3">
    <source>
        <dbReference type="Proteomes" id="UP000272025"/>
    </source>
</evidence>
<name>A0A3N2PXZ7_SODAK</name>
<sequence>MHLVASSAFFPLYVKFHCKPCLTTSALHLTLLGTAAGMAPLIKVPQVIDTCVAFGTVSIFEGFYCWYLYAHKIPCQTLVRVACALNIPGSVFLALFLIFWQHGPAVPAYAMMVLCTSTSVASIWCFEVLEVLRPISKIWLDDFNVPLFNTGLRESVFWALCCCYAALGLWQLAAYQVEILWAFPLLTHITVVAAVARGLILFLQNRNKKQAKLL</sequence>
<proteinExistence type="predicted"/>
<keyword evidence="1" id="KW-0472">Membrane</keyword>
<accession>A0A3N2PXZ7</accession>